<dbReference type="Gene3D" id="2.70.98.10">
    <property type="match status" value="1"/>
</dbReference>
<feature type="domain" description="Rhamnogalacturonan lyase" evidence="15">
    <location>
        <begin position="283"/>
        <end position="357"/>
    </location>
</feature>
<evidence type="ECO:0000313" key="16">
    <source>
        <dbReference type="EMBL" id="POS72178.1"/>
    </source>
</evidence>
<dbReference type="EC" id="4.2.2.23" evidence="4"/>
<dbReference type="InterPro" id="IPR015364">
    <property type="entry name" value="RhgB_N"/>
</dbReference>
<evidence type="ECO:0000259" key="15">
    <source>
        <dbReference type="Pfam" id="PF14686"/>
    </source>
</evidence>
<dbReference type="Pfam" id="PF09284">
    <property type="entry name" value="RhgB_N"/>
    <property type="match status" value="1"/>
</dbReference>
<dbReference type="PANTHER" id="PTHR36574">
    <property type="entry name" value="RHAMNOGALACTURONATE LYASE-RELATED"/>
    <property type="match status" value="1"/>
</dbReference>
<feature type="domain" description="Rhamnogalacturonan lyase" evidence="14">
    <location>
        <begin position="371"/>
        <end position="544"/>
    </location>
</feature>
<evidence type="ECO:0000256" key="12">
    <source>
        <dbReference type="SAM" id="SignalP"/>
    </source>
</evidence>
<comment type="catalytic activity">
    <reaction evidence="1">
        <text>Endotype eliminative cleavage of L-alpha-rhamnopyranosyl-(1-&gt;4)-alpha-D-galactopyranosyluronic acid bonds of rhamnogalacturonan I domains in ramified hairy regions of pectin leaving L-rhamnopyranose at the reducing end and 4-deoxy-4,5-unsaturated D-galactopyranosyluronic acid at the non-reducing end.</text>
        <dbReference type="EC" id="4.2.2.23"/>
    </reaction>
</comment>
<dbReference type="GO" id="GO:0045490">
    <property type="term" value="P:pectin catabolic process"/>
    <property type="evidence" value="ECO:0007669"/>
    <property type="project" value="TreeGrafter"/>
</dbReference>
<dbReference type="AlphaFoldDB" id="A0A2P5HPL2"/>
<keyword evidence="8 16" id="KW-0456">Lyase</keyword>
<comment type="subcellular location">
    <subcellularLocation>
        <location evidence="2">Secreted</location>
    </subcellularLocation>
</comment>
<evidence type="ECO:0000256" key="7">
    <source>
        <dbReference type="ARBA" id="ARBA00023157"/>
    </source>
</evidence>
<dbReference type="SUPFAM" id="SSF74650">
    <property type="entry name" value="Galactose mutarotase-like"/>
    <property type="match status" value="1"/>
</dbReference>
<dbReference type="InterPro" id="IPR011013">
    <property type="entry name" value="Gal_mutarotase_sf_dom"/>
</dbReference>
<dbReference type="GO" id="GO:0102210">
    <property type="term" value="F:rhamnogalacturonan endolyase activity"/>
    <property type="evidence" value="ECO:0007669"/>
    <property type="project" value="UniProtKB-EC"/>
</dbReference>
<dbReference type="Pfam" id="PF14683">
    <property type="entry name" value="CBM-like"/>
    <property type="match status" value="1"/>
</dbReference>
<accession>A0A2P5HPL2</accession>
<dbReference type="PANTHER" id="PTHR36574:SF1">
    <property type="entry name" value="RHAMNOGALACTURONATE LYASE-RELATED"/>
    <property type="match status" value="1"/>
</dbReference>
<evidence type="ECO:0000256" key="1">
    <source>
        <dbReference type="ARBA" id="ARBA00001324"/>
    </source>
</evidence>
<dbReference type="STRING" id="158607.A0A2P5HPL2"/>
<dbReference type="CDD" id="cd10317">
    <property type="entry name" value="RGL4_C"/>
    <property type="match status" value="1"/>
</dbReference>
<feature type="chain" id="PRO_5015133722" description="rhamnogalacturonan endolyase" evidence="12">
    <location>
        <begin position="18"/>
        <end position="545"/>
    </location>
</feature>
<dbReference type="GO" id="GO:0030246">
    <property type="term" value="F:carbohydrate binding"/>
    <property type="evidence" value="ECO:0007669"/>
    <property type="project" value="InterPro"/>
</dbReference>
<dbReference type="SUPFAM" id="SSF49452">
    <property type="entry name" value="Starch-binding domain-like"/>
    <property type="match status" value="1"/>
</dbReference>
<name>A0A2P5HPL2_DIAHE</name>
<evidence type="ECO:0000256" key="6">
    <source>
        <dbReference type="ARBA" id="ARBA00022729"/>
    </source>
</evidence>
<evidence type="ECO:0000256" key="4">
    <source>
        <dbReference type="ARBA" id="ARBA00012437"/>
    </source>
</evidence>
<evidence type="ECO:0000256" key="5">
    <source>
        <dbReference type="ARBA" id="ARBA00022525"/>
    </source>
</evidence>
<dbReference type="InParanoid" id="A0A2P5HPL2"/>
<evidence type="ECO:0000259" key="13">
    <source>
        <dbReference type="Pfam" id="PF09284"/>
    </source>
</evidence>
<sequence length="545" mass="59601">MLLFTLCWSLFASAAFAAFGYTDNGNYWTIDSGSNLVIQVSKTNGDITSMKYKGVEYNGYSGKNTHVESGLGASKVTIQQFTDPAYIIKVSVTYGTLKHYLFVRYKNDNVYIFTNKADASVTVHRYIVRMKGGSFPYKNSDSDFYPAGTSFIEASDVSGHKDGTTWSKHYNGGLYGRVKDFDYVGVSKPGVGVYMIRSNHEKASGGPFFRSLQRRADAGGEDLYDIYYYNMGHTDPERFGLQGPSVLSFTDGSGPNTALFARNADWGWFDNLGIDGWVPASRRGAVAGVGLSNMKSGRTYTVGLSNANAQYWTTAASSGGAWQINKALPGTYTLTVYKDELEVYTGSATITAGGKAALNTISLVDPSDRATIWRIGDWDGTPGGFLNFETTPWKPTYMHPSDKRIASWDVGNFIVGTTAVSSFPSYMWQDINNGHVIYFRLTAEQLTQPHTVRIGLTEAYIGGRPQIKVNSWSSKIPAATKQASTRSLTVGTYRGNNVVLEYTVPASAWVQSTSEWQVLTIDVVTGSTGTKYLSGGISFDCVELV</sequence>
<feature type="domain" description="Rhamnogalacturonase B N-terminal" evidence="13">
    <location>
        <begin position="19"/>
        <end position="276"/>
    </location>
</feature>
<evidence type="ECO:0000256" key="2">
    <source>
        <dbReference type="ARBA" id="ARBA00004613"/>
    </source>
</evidence>
<dbReference type="InterPro" id="IPR029413">
    <property type="entry name" value="RG-lyase_II"/>
</dbReference>
<keyword evidence="5" id="KW-0964">Secreted</keyword>
<keyword evidence="6 12" id="KW-0732">Signal</keyword>
<dbReference type="GO" id="GO:0071555">
    <property type="term" value="P:cell wall organization"/>
    <property type="evidence" value="ECO:0007669"/>
    <property type="project" value="UniProtKB-KW"/>
</dbReference>
<evidence type="ECO:0000259" key="14">
    <source>
        <dbReference type="Pfam" id="PF14683"/>
    </source>
</evidence>
<feature type="signal peptide" evidence="12">
    <location>
        <begin position="1"/>
        <end position="17"/>
    </location>
</feature>
<dbReference type="GO" id="GO:0005576">
    <property type="term" value="C:extracellular region"/>
    <property type="evidence" value="ECO:0007669"/>
    <property type="project" value="UniProtKB-SubCell"/>
</dbReference>
<organism evidence="16 17">
    <name type="scientific">Diaporthe helianthi</name>
    <dbReference type="NCBI Taxonomy" id="158607"/>
    <lineage>
        <taxon>Eukaryota</taxon>
        <taxon>Fungi</taxon>
        <taxon>Dikarya</taxon>
        <taxon>Ascomycota</taxon>
        <taxon>Pezizomycotina</taxon>
        <taxon>Sordariomycetes</taxon>
        <taxon>Sordariomycetidae</taxon>
        <taxon>Diaporthales</taxon>
        <taxon>Diaporthaceae</taxon>
        <taxon>Diaporthe</taxon>
    </lineage>
</organism>
<dbReference type="InterPro" id="IPR014718">
    <property type="entry name" value="GH-type_carb-bd"/>
</dbReference>
<dbReference type="Gene3D" id="2.60.120.260">
    <property type="entry name" value="Galactose-binding domain-like"/>
    <property type="match status" value="1"/>
</dbReference>
<keyword evidence="10" id="KW-0961">Cell wall biogenesis/degradation</keyword>
<keyword evidence="11" id="KW-0624">Polysaccharide degradation</keyword>
<dbReference type="OrthoDB" id="114708at2759"/>
<comment type="similarity">
    <text evidence="3">Belongs to the polysaccharide lyase 4 family.</text>
</comment>
<keyword evidence="17" id="KW-1185">Reference proteome</keyword>
<dbReference type="InterPro" id="IPR016590">
    <property type="entry name" value="Rhamnogalacturonase_B"/>
</dbReference>
<evidence type="ECO:0000256" key="8">
    <source>
        <dbReference type="ARBA" id="ARBA00023239"/>
    </source>
</evidence>
<dbReference type="Pfam" id="PF14686">
    <property type="entry name" value="fn3_3"/>
    <property type="match status" value="1"/>
</dbReference>
<dbReference type="CDD" id="cd10316">
    <property type="entry name" value="RGL4_M"/>
    <property type="match status" value="1"/>
</dbReference>
<dbReference type="EMBL" id="MAVT02001064">
    <property type="protein sequence ID" value="POS72178.1"/>
    <property type="molecule type" value="Genomic_DNA"/>
</dbReference>
<dbReference type="InterPro" id="IPR008979">
    <property type="entry name" value="Galactose-bd-like_sf"/>
</dbReference>
<dbReference type="SUPFAM" id="SSF49785">
    <property type="entry name" value="Galactose-binding domain-like"/>
    <property type="match status" value="1"/>
</dbReference>
<evidence type="ECO:0000313" key="17">
    <source>
        <dbReference type="Proteomes" id="UP000094444"/>
    </source>
</evidence>
<dbReference type="InterPro" id="IPR013784">
    <property type="entry name" value="Carb-bd-like_fold"/>
</dbReference>
<reference evidence="16" key="1">
    <citation type="submission" date="2017-09" db="EMBL/GenBank/DDBJ databases">
        <title>Polyketide synthases of a Diaporthe helianthi virulent isolate.</title>
        <authorList>
            <person name="Baroncelli R."/>
        </authorList>
    </citation>
    <scope>NUCLEOTIDE SEQUENCE [LARGE SCALE GENOMIC DNA]</scope>
    <source>
        <strain evidence="16">7/96</strain>
    </source>
</reference>
<keyword evidence="9" id="KW-0119">Carbohydrate metabolism</keyword>
<keyword evidence="7" id="KW-1015">Disulfide bond</keyword>
<evidence type="ECO:0000256" key="10">
    <source>
        <dbReference type="ARBA" id="ARBA00023316"/>
    </source>
</evidence>
<protein>
    <recommendedName>
        <fullName evidence="4">rhamnogalacturonan endolyase</fullName>
        <ecNumber evidence="4">4.2.2.23</ecNumber>
    </recommendedName>
</protein>
<evidence type="ECO:0000256" key="9">
    <source>
        <dbReference type="ARBA" id="ARBA00023277"/>
    </source>
</evidence>
<dbReference type="Gene3D" id="2.60.40.1120">
    <property type="entry name" value="Carboxypeptidase-like, regulatory domain"/>
    <property type="match status" value="1"/>
</dbReference>
<evidence type="ECO:0000256" key="11">
    <source>
        <dbReference type="ARBA" id="ARBA00023326"/>
    </source>
</evidence>
<proteinExistence type="inferred from homology"/>
<dbReference type="Proteomes" id="UP000094444">
    <property type="component" value="Unassembled WGS sequence"/>
</dbReference>
<evidence type="ECO:0000256" key="3">
    <source>
        <dbReference type="ARBA" id="ARBA00010418"/>
    </source>
</evidence>
<gene>
    <name evidence="16" type="ORF">DHEL01_v209424</name>
</gene>
<dbReference type="InterPro" id="IPR029411">
    <property type="entry name" value="RG-lyase_III"/>
</dbReference>
<comment type="caution">
    <text evidence="16">The sequence shown here is derived from an EMBL/GenBank/DDBJ whole genome shotgun (WGS) entry which is preliminary data.</text>
</comment>